<evidence type="ECO:0000256" key="2">
    <source>
        <dbReference type="SAM" id="SignalP"/>
    </source>
</evidence>
<dbReference type="Gene3D" id="2.60.40.1120">
    <property type="entry name" value="Carboxypeptidase-like, regulatory domain"/>
    <property type="match status" value="2"/>
</dbReference>
<dbReference type="OrthoDB" id="36480at2"/>
<dbReference type="Pfam" id="PF08308">
    <property type="entry name" value="PEGA"/>
    <property type="match status" value="2"/>
</dbReference>
<feature type="compositionally biased region" description="Low complexity" evidence="1">
    <location>
        <begin position="250"/>
        <end position="261"/>
    </location>
</feature>
<keyword evidence="2" id="KW-0732">Signal</keyword>
<gene>
    <name evidence="4" type="ORF">LuPra_04565</name>
</gene>
<proteinExistence type="predicted"/>
<feature type="region of interest" description="Disordered" evidence="1">
    <location>
        <begin position="29"/>
        <end position="64"/>
    </location>
</feature>
<reference evidence="5" key="2">
    <citation type="submission" date="2016-04" db="EMBL/GenBank/DDBJ databases">
        <title>First Complete Genome Sequence of a Subdivision 6 Acidobacterium.</title>
        <authorList>
            <person name="Huang S."/>
            <person name="Vieira S."/>
            <person name="Bunk B."/>
            <person name="Riedel T."/>
            <person name="Sproeer C."/>
            <person name="Overmann J."/>
        </authorList>
    </citation>
    <scope>NUCLEOTIDE SEQUENCE [LARGE SCALE GENOMIC DNA]</scope>
    <source>
        <strain evidence="5">DSM 100886 HEG_-6_39</strain>
    </source>
</reference>
<name>A0A143PRS8_LUTPR</name>
<protein>
    <submittedName>
        <fullName evidence="4">PEGA domain protein</fullName>
    </submittedName>
</protein>
<dbReference type="InterPro" id="IPR013784">
    <property type="entry name" value="Carb-bd-like_fold"/>
</dbReference>
<dbReference type="KEGG" id="abac:LuPra_04565"/>
<evidence type="ECO:0000313" key="5">
    <source>
        <dbReference type="Proteomes" id="UP000076079"/>
    </source>
</evidence>
<dbReference type="SUPFAM" id="SSF49452">
    <property type="entry name" value="Starch-binding domain-like"/>
    <property type="match status" value="2"/>
</dbReference>
<sequence precursor="true">MRHPLRTLVIATALATAMTLIPDAAFAQRGGRGGEGGGGGSRGGGGTAAPRGGHSTGGAPVVGHAVPRGAAPGHPIAGRPGGGHYGGYYRPGYAYPPYWSMGWGWGGYWGGYYGWGYWGPGWWGPGYASSMWWPGYGWWGGPAMYAPPYWGITSNARFLVTPRNAEVYVDGALAGIVDQYDGTFQSLTLAPGTHQISLFLDGYHRQDSNVYVAPGSTLKLRHTMEALPEGATPDERPVLAPRPQQAAVVADPDGSPTTAPAPGAPRSPRPIVGEAGVLVIRVQPADAEIVIDGQRWQTPDAKNHPLEVRVPPGRVRVEVRKPGFAPFSTEVTVEPGEITPLNVSLPPQGEKL</sequence>
<dbReference type="EMBL" id="CP015136">
    <property type="protein sequence ID" value="AMY11315.1"/>
    <property type="molecule type" value="Genomic_DNA"/>
</dbReference>
<keyword evidence="5" id="KW-1185">Reference proteome</keyword>
<feature type="chain" id="PRO_5007511855" evidence="2">
    <location>
        <begin position="28"/>
        <end position="352"/>
    </location>
</feature>
<feature type="domain" description="PEGA" evidence="3">
    <location>
        <begin position="276"/>
        <end position="347"/>
    </location>
</feature>
<accession>A0A143PRS8</accession>
<dbReference type="STRING" id="1855912.LuPra_04565"/>
<organism evidence="4 5">
    <name type="scientific">Luteitalea pratensis</name>
    <dbReference type="NCBI Taxonomy" id="1855912"/>
    <lineage>
        <taxon>Bacteria</taxon>
        <taxon>Pseudomonadati</taxon>
        <taxon>Acidobacteriota</taxon>
        <taxon>Vicinamibacteria</taxon>
        <taxon>Vicinamibacterales</taxon>
        <taxon>Vicinamibacteraceae</taxon>
        <taxon>Luteitalea</taxon>
    </lineage>
</organism>
<dbReference type="RefSeq" id="WP_157899551.1">
    <property type="nucleotide sequence ID" value="NZ_CP015136.1"/>
</dbReference>
<evidence type="ECO:0000259" key="3">
    <source>
        <dbReference type="Pfam" id="PF08308"/>
    </source>
</evidence>
<reference evidence="4 5" key="1">
    <citation type="journal article" date="2016" name="Genome Announc.">
        <title>First Complete Genome Sequence of a Subdivision 6 Acidobacterium Strain.</title>
        <authorList>
            <person name="Huang S."/>
            <person name="Vieira S."/>
            <person name="Bunk B."/>
            <person name="Riedel T."/>
            <person name="Sproer C."/>
            <person name="Overmann J."/>
        </authorList>
    </citation>
    <scope>NUCLEOTIDE SEQUENCE [LARGE SCALE GENOMIC DNA]</scope>
    <source>
        <strain evidence="5">DSM 100886 HEG_-6_39</strain>
    </source>
</reference>
<feature type="signal peptide" evidence="2">
    <location>
        <begin position="1"/>
        <end position="27"/>
    </location>
</feature>
<dbReference type="Proteomes" id="UP000076079">
    <property type="component" value="Chromosome"/>
</dbReference>
<dbReference type="InterPro" id="IPR013229">
    <property type="entry name" value="PEGA"/>
</dbReference>
<dbReference type="GO" id="GO:0030246">
    <property type="term" value="F:carbohydrate binding"/>
    <property type="evidence" value="ECO:0007669"/>
    <property type="project" value="InterPro"/>
</dbReference>
<feature type="compositionally biased region" description="Gly residues" evidence="1">
    <location>
        <begin position="30"/>
        <end position="47"/>
    </location>
</feature>
<feature type="domain" description="PEGA" evidence="3">
    <location>
        <begin position="161"/>
        <end position="225"/>
    </location>
</feature>
<feature type="region of interest" description="Disordered" evidence="1">
    <location>
        <begin position="229"/>
        <end position="270"/>
    </location>
</feature>
<dbReference type="AlphaFoldDB" id="A0A143PRS8"/>
<evidence type="ECO:0000256" key="1">
    <source>
        <dbReference type="SAM" id="MobiDB-lite"/>
    </source>
</evidence>
<evidence type="ECO:0000313" key="4">
    <source>
        <dbReference type="EMBL" id="AMY11315.1"/>
    </source>
</evidence>